<feature type="non-terminal residue" evidence="1">
    <location>
        <position position="1"/>
    </location>
</feature>
<comment type="caution">
    <text evidence="1">The sequence shown here is derived from an EMBL/GenBank/DDBJ whole genome shotgun (WGS) entry which is preliminary data.</text>
</comment>
<reference evidence="1" key="1">
    <citation type="submission" date="2018-07" db="EMBL/GenBank/DDBJ databases">
        <authorList>
            <person name="Ashton P.M."/>
            <person name="Dallman T."/>
            <person name="Nair S."/>
            <person name="De Pinna E."/>
            <person name="Peters T."/>
            <person name="Grant K."/>
        </authorList>
    </citation>
    <scope>NUCLEOTIDE SEQUENCE</scope>
    <source>
        <strain evidence="1">18523</strain>
    </source>
</reference>
<dbReference type="AlphaFoldDB" id="A0A621SI73"/>
<accession>A0A621SI73</accession>
<sequence>LNYENAGEKVAFSGGEFQLNADKDGNVVSLSGEAQSGLVDAVNEYNQKVQLTFNNLKTDGTSKLASFGERVGDQKLTLDKLSIAIEGKEMAVLEGMEIAGKSDLVNDGKTINSQLDYSLNSLKVQNQDLGSGKLTLKVGQIDGEAWHQFSQQYHAQTQALLNQPDVAQNPELYQQKVTEAFFSALPVLLKGDPVLTLAPLSWKNAKGETTLNLSLFLKDPATTTAQPQTLAQEVDRSVKSLDAKLAIPMDMAVEFMTQIAKLEGYQQDDAEKLAKQQVQGLSAMGQMFRLTTLKDNTIASSLQYANGQITLNGQKMPLEDFVGLFGMPALSVPDVPALPQQ</sequence>
<dbReference type="EMBL" id="AALDKS010000140">
    <property type="protein sequence ID" value="ECY4847907.1"/>
    <property type="molecule type" value="Genomic_DNA"/>
</dbReference>
<dbReference type="InterPro" id="IPR010352">
    <property type="entry name" value="DUF945"/>
</dbReference>
<name>A0A621SI73_SALEN</name>
<protein>
    <submittedName>
        <fullName evidence="1">DUF945 domain-containing protein</fullName>
    </submittedName>
</protein>
<proteinExistence type="predicted"/>
<gene>
    <name evidence="1" type="ORF">AVB14_22150</name>
</gene>
<dbReference type="Pfam" id="PF06097">
    <property type="entry name" value="DUF945"/>
    <property type="match status" value="1"/>
</dbReference>
<evidence type="ECO:0000313" key="1">
    <source>
        <dbReference type="EMBL" id="ECY4847907.1"/>
    </source>
</evidence>
<organism evidence="1">
    <name type="scientific">Salmonella enteritidis</name>
    <dbReference type="NCBI Taxonomy" id="149539"/>
    <lineage>
        <taxon>Bacteria</taxon>
        <taxon>Pseudomonadati</taxon>
        <taxon>Pseudomonadota</taxon>
        <taxon>Gammaproteobacteria</taxon>
        <taxon>Enterobacterales</taxon>
        <taxon>Enterobacteriaceae</taxon>
        <taxon>Salmonella</taxon>
    </lineage>
</organism>